<reference evidence="2 3" key="1">
    <citation type="journal article" date="2017" name="Nat. Commun.">
        <title>In situ click chemistry generation of cyclooxygenase-2 inhibitors.</title>
        <authorList>
            <person name="Bhardwaj A."/>
            <person name="Kaur J."/>
            <person name="Wuest M."/>
            <person name="Wuest F."/>
        </authorList>
    </citation>
    <scope>NUCLEOTIDE SEQUENCE [LARGE SCALE GENOMIC DNA]</scope>
    <source>
        <strain evidence="2">S2_018_000_R2_106</strain>
    </source>
</reference>
<protein>
    <submittedName>
        <fullName evidence="2">Tail fiber protein</fullName>
    </submittedName>
</protein>
<dbReference type="Gene3D" id="3.90.1340.10">
    <property type="entry name" value="Phage tail collar domain"/>
    <property type="match status" value="1"/>
</dbReference>
<name>A0A6N4RFI0_BLAVI</name>
<sequence length="193" mass="19854">MLIPFAGSAPPPGWLLCAGQTVSRVAYAALFAVVGTAYGVGDGATTFALPDLRGRVVTGMDNMEGVSANRLTSAQADVLGGAGGIENQTLSGSVGDTTLLESQLPSHAHQQTWPGANGQSTPTAMNVRMSGGGNAYGFNYSTDPVGFNLYVQSSTTKWNTVAAGSAASHSHSLSVNPFAVTQPWLAMNYIIKT</sequence>
<dbReference type="EMBL" id="VAFM01000001">
    <property type="protein sequence ID" value="TKW62099.1"/>
    <property type="molecule type" value="Genomic_DNA"/>
</dbReference>
<proteinExistence type="predicted"/>
<dbReference type="InterPro" id="IPR037053">
    <property type="entry name" value="Phage_tail_collar_dom_sf"/>
</dbReference>
<gene>
    <name evidence="2" type="ORF">DI628_03450</name>
</gene>
<evidence type="ECO:0000313" key="3">
    <source>
        <dbReference type="Proteomes" id="UP000320948"/>
    </source>
</evidence>
<dbReference type="Proteomes" id="UP000320948">
    <property type="component" value="Unassembled WGS sequence"/>
</dbReference>
<accession>A0A6N4RFI0</accession>
<dbReference type="Pfam" id="PF07484">
    <property type="entry name" value="Collar"/>
    <property type="match status" value="1"/>
</dbReference>
<evidence type="ECO:0000313" key="2">
    <source>
        <dbReference type="EMBL" id="TKW62099.1"/>
    </source>
</evidence>
<dbReference type="AlphaFoldDB" id="A0A6N4RFI0"/>
<evidence type="ECO:0000259" key="1">
    <source>
        <dbReference type="Pfam" id="PF07484"/>
    </source>
</evidence>
<comment type="caution">
    <text evidence="2">The sequence shown here is derived from an EMBL/GenBank/DDBJ whole genome shotgun (WGS) entry which is preliminary data.</text>
</comment>
<feature type="domain" description="Phage tail collar" evidence="1">
    <location>
        <begin position="2"/>
        <end position="57"/>
    </location>
</feature>
<organism evidence="2 3">
    <name type="scientific">Blastochloris viridis</name>
    <name type="common">Rhodopseudomonas viridis</name>
    <dbReference type="NCBI Taxonomy" id="1079"/>
    <lineage>
        <taxon>Bacteria</taxon>
        <taxon>Pseudomonadati</taxon>
        <taxon>Pseudomonadota</taxon>
        <taxon>Alphaproteobacteria</taxon>
        <taxon>Hyphomicrobiales</taxon>
        <taxon>Blastochloridaceae</taxon>
        <taxon>Blastochloris</taxon>
    </lineage>
</organism>
<dbReference type="InterPro" id="IPR011083">
    <property type="entry name" value="Phage_tail_collar_dom"/>
</dbReference>
<dbReference type="SUPFAM" id="SSF88874">
    <property type="entry name" value="Receptor-binding domain of short tail fibre protein gp12"/>
    <property type="match status" value="1"/>
</dbReference>